<dbReference type="eggNOG" id="ENOG50330J3">
    <property type="taxonomic scope" value="Bacteria"/>
</dbReference>
<dbReference type="InterPro" id="IPR012610">
    <property type="entry name" value="SASP_SspH"/>
</dbReference>
<dbReference type="GO" id="GO:0030435">
    <property type="term" value="P:sporulation resulting in formation of a cellular spore"/>
    <property type="evidence" value="ECO:0007669"/>
    <property type="project" value="UniProtKB-KW"/>
</dbReference>
<dbReference type="Pfam" id="PF08141">
    <property type="entry name" value="SspH"/>
    <property type="match status" value="1"/>
</dbReference>
<evidence type="ECO:0000256" key="1">
    <source>
        <dbReference type="ARBA" id="ARBA00004288"/>
    </source>
</evidence>
<dbReference type="EMBL" id="AKKV01000030">
    <property type="protein sequence ID" value="EIT84649.1"/>
    <property type="molecule type" value="Genomic_DNA"/>
</dbReference>
<evidence type="ECO:0000313" key="4">
    <source>
        <dbReference type="EMBL" id="EIT84649.1"/>
    </source>
</evidence>
<accession>I8AGV8</accession>
<dbReference type="OrthoDB" id="2721675at2"/>
<dbReference type="GO" id="GO:0042601">
    <property type="term" value="C:endospore-forming forespore"/>
    <property type="evidence" value="ECO:0007669"/>
    <property type="project" value="InterPro"/>
</dbReference>
<reference evidence="4 5" key="1">
    <citation type="journal article" date="2012" name="J. Bacteriol.">
        <title>Genome of Bacillus macauensis ZFHKF-1, a Long-Chain-Forming Bacterium.</title>
        <authorList>
            <person name="Cai L."/>
            <person name="Zhang T."/>
        </authorList>
    </citation>
    <scope>NUCLEOTIDE SEQUENCE [LARGE SCALE GENOMIC DNA]</scope>
    <source>
        <strain evidence="4 5">ZFHKF-1</strain>
    </source>
</reference>
<protein>
    <submittedName>
        <fullName evidence="4">Small acid-soluble spore protein</fullName>
    </submittedName>
</protein>
<dbReference type="RefSeq" id="WP_007202717.1">
    <property type="nucleotide sequence ID" value="NZ_AKKV01000030.1"/>
</dbReference>
<comment type="similarity">
    <text evidence="2">Belongs to the SspH family.</text>
</comment>
<name>I8AGV8_9BACL</name>
<gene>
    <name evidence="4" type="ORF">A374_13195</name>
</gene>
<comment type="subcellular location">
    <subcellularLocation>
        <location evidence="1">Spore core</location>
    </subcellularLocation>
</comment>
<dbReference type="HAMAP" id="MF_00667">
    <property type="entry name" value="SspH"/>
    <property type="match status" value="1"/>
</dbReference>
<organism evidence="4 5">
    <name type="scientific">Fictibacillus macauensis ZFHKF-1</name>
    <dbReference type="NCBI Taxonomy" id="1196324"/>
    <lineage>
        <taxon>Bacteria</taxon>
        <taxon>Bacillati</taxon>
        <taxon>Bacillota</taxon>
        <taxon>Bacilli</taxon>
        <taxon>Bacillales</taxon>
        <taxon>Fictibacillaceae</taxon>
        <taxon>Fictibacillus</taxon>
    </lineage>
</organism>
<dbReference type="STRING" id="1196324.A374_13195"/>
<dbReference type="NCBIfam" id="TIGR02861">
    <property type="entry name" value="SASP_H"/>
    <property type="match status" value="1"/>
</dbReference>
<keyword evidence="3" id="KW-0749">Sporulation</keyword>
<dbReference type="PATRIC" id="fig|1196324.3.peg.2695"/>
<dbReference type="GO" id="GO:0030436">
    <property type="term" value="P:asexual sporulation"/>
    <property type="evidence" value="ECO:0007669"/>
    <property type="project" value="UniProtKB-UniRule"/>
</dbReference>
<keyword evidence="5" id="KW-1185">Reference proteome</keyword>
<sequence length="59" mass="6769">MNVERAKQIISSPSDIEVKHQGTSVWIESIDEASQKARVHMNRQPLQSQEVPINELQEQ</sequence>
<comment type="caution">
    <text evidence="4">The sequence shown here is derived from an EMBL/GenBank/DDBJ whole genome shotgun (WGS) entry which is preliminary data.</text>
</comment>
<proteinExistence type="inferred from homology"/>
<dbReference type="AlphaFoldDB" id="I8AGV8"/>
<evidence type="ECO:0000256" key="2">
    <source>
        <dbReference type="ARBA" id="ARBA00006573"/>
    </source>
</evidence>
<evidence type="ECO:0000313" key="5">
    <source>
        <dbReference type="Proteomes" id="UP000004080"/>
    </source>
</evidence>
<dbReference type="Proteomes" id="UP000004080">
    <property type="component" value="Unassembled WGS sequence"/>
</dbReference>
<evidence type="ECO:0000256" key="3">
    <source>
        <dbReference type="ARBA" id="ARBA00022969"/>
    </source>
</evidence>